<dbReference type="EMBL" id="FEVP01000053">
    <property type="protein sequence ID" value="CWQ19475.1"/>
    <property type="molecule type" value="Genomic_DNA"/>
</dbReference>
<reference evidence="2 6" key="2">
    <citation type="submission" date="2017-08" db="EMBL/GenBank/DDBJ databases">
        <title>Meningococcal Conjunctivitis and Endemic Carriage at a Military Recruit Training Center.</title>
        <authorList>
            <person name="Bobb A.J."/>
            <person name="Galac M.R."/>
            <person name="Snesrud E."/>
            <person name="Clagett C.D."/>
        </authorList>
    </citation>
    <scope>NUCLEOTIDE SEQUENCE [LARGE SCALE GENOMIC DNA]</scope>
    <source>
        <strain evidence="2 6">MRSN431200</strain>
    </source>
</reference>
<evidence type="ECO:0000313" key="5">
    <source>
        <dbReference type="Proteomes" id="UP000072443"/>
    </source>
</evidence>
<evidence type="ECO:0000313" key="3">
    <source>
        <dbReference type="EMBL" id="RQJ63315.1"/>
    </source>
</evidence>
<dbReference type="RefSeq" id="WP_002236084.1">
    <property type="nucleotide sequence ID" value="NZ_CFHX01000136.1"/>
</dbReference>
<dbReference type="EMBL" id="NWZY01000061">
    <property type="protein sequence ID" value="RQK75449.1"/>
    <property type="molecule type" value="Genomic_DNA"/>
</dbReference>
<evidence type="ECO:0000313" key="4">
    <source>
        <dbReference type="EMBL" id="RQK75449.1"/>
    </source>
</evidence>
<dbReference type="Proteomes" id="UP000283829">
    <property type="component" value="Unassembled WGS sequence"/>
</dbReference>
<protein>
    <submittedName>
        <fullName evidence="4">Uncharacterized protein</fullName>
    </submittedName>
</protein>
<dbReference type="Proteomes" id="UP000260504">
    <property type="component" value="Unassembled WGS sequence"/>
</dbReference>
<reference evidence="7 8" key="3">
    <citation type="submission" date="2017-09" db="EMBL/GenBank/DDBJ databases">
        <title>Phenotypic and genotypic characterization of Colombian isolates of Neisseria meningitidis recovered from invasive disease.</title>
        <authorList>
            <person name="Duarte C."/>
            <person name="Gabastou J.M."/>
            <person name="Moreno J."/>
        </authorList>
    </citation>
    <scope>NUCLEOTIDE SEQUENCE [LARGE SCALE GENOMIC DNA]</scope>
    <source>
        <strain evidence="4 7">INS-Nm1012</strain>
        <strain evidence="3 8">INS-Nm1124</strain>
    </source>
</reference>
<sequence length="131" mass="15222">MNQFCLSEYEKAFLCRIIENNMIWKEYLIEQIENSIIVSRDNTGCGCYIDFQVNLERTNLNKYENIPIFFEGDITAPDKSDAATFLLYTTESLNKAGRIIDFLEVAIAGTNYDEVEVYSWLKMENSLRFGL</sequence>
<dbReference type="Proteomes" id="UP000283666">
    <property type="component" value="Unassembled WGS sequence"/>
</dbReference>
<evidence type="ECO:0000313" key="8">
    <source>
        <dbReference type="Proteomes" id="UP000283829"/>
    </source>
</evidence>
<gene>
    <name evidence="2" type="ORF">CIJ84_10760</name>
    <name evidence="4" type="ORF">COH52_12845</name>
    <name evidence="3" type="ORF">COI09_12735</name>
    <name evidence="1" type="ORF">ERS514591_02109</name>
</gene>
<comment type="caution">
    <text evidence="4">The sequence shown here is derived from an EMBL/GenBank/DDBJ whole genome shotgun (WGS) entry which is preliminary data.</text>
</comment>
<dbReference type="EMBL" id="NWXB01000057">
    <property type="protein sequence ID" value="RQJ63315.1"/>
    <property type="molecule type" value="Genomic_DNA"/>
</dbReference>
<accession>A0A0Y6QJ70</accession>
<dbReference type="AlphaFoldDB" id="A0A0Y6QJ70"/>
<evidence type="ECO:0000313" key="7">
    <source>
        <dbReference type="Proteomes" id="UP000283666"/>
    </source>
</evidence>
<organism evidence="4 7">
    <name type="scientific">Neisseria meningitidis</name>
    <dbReference type="NCBI Taxonomy" id="487"/>
    <lineage>
        <taxon>Bacteria</taxon>
        <taxon>Pseudomonadati</taxon>
        <taxon>Pseudomonadota</taxon>
        <taxon>Betaproteobacteria</taxon>
        <taxon>Neisseriales</taxon>
        <taxon>Neisseriaceae</taxon>
        <taxon>Neisseria</taxon>
    </lineage>
</organism>
<dbReference type="Proteomes" id="UP000072443">
    <property type="component" value="Unassembled WGS sequence"/>
</dbReference>
<evidence type="ECO:0000313" key="1">
    <source>
        <dbReference type="EMBL" id="CWQ19475.1"/>
    </source>
</evidence>
<evidence type="ECO:0000313" key="2">
    <source>
        <dbReference type="EMBL" id="RGB14180.1"/>
    </source>
</evidence>
<reference evidence="1 5" key="1">
    <citation type="submission" date="2016-02" db="EMBL/GenBank/DDBJ databases">
        <authorList>
            <consortium name="Pathogen Informatics"/>
        </authorList>
    </citation>
    <scope>NUCLEOTIDE SEQUENCE [LARGE SCALE GENOMIC DNA]</scope>
    <source>
        <strain evidence="1 5">2842STDY5881269</strain>
    </source>
</reference>
<dbReference type="EMBL" id="NVYQ01000158">
    <property type="protein sequence ID" value="RGB14180.1"/>
    <property type="molecule type" value="Genomic_DNA"/>
</dbReference>
<proteinExistence type="predicted"/>
<evidence type="ECO:0000313" key="6">
    <source>
        <dbReference type="Proteomes" id="UP000260504"/>
    </source>
</evidence>
<name>A0A0Y6QJ70_NEIME</name>